<protein>
    <recommendedName>
        <fullName evidence="3">Tubby C-terminal domain-containing protein</fullName>
    </recommendedName>
</protein>
<gene>
    <name evidence="1" type="ORF">CYCCA115_LOCUS15487</name>
</gene>
<keyword evidence="2" id="KW-1185">Reference proteome</keyword>
<dbReference type="EMBL" id="CAKOGP040001870">
    <property type="protein sequence ID" value="CAJ1954895.1"/>
    <property type="molecule type" value="Genomic_DNA"/>
</dbReference>
<reference evidence="1" key="1">
    <citation type="submission" date="2023-08" db="EMBL/GenBank/DDBJ databases">
        <authorList>
            <person name="Audoor S."/>
            <person name="Bilcke G."/>
        </authorList>
    </citation>
    <scope>NUCLEOTIDE SEQUENCE</scope>
</reference>
<accession>A0AAD2PVF3</accession>
<dbReference type="AlphaFoldDB" id="A0AAD2PVF3"/>
<name>A0AAD2PVF3_9STRA</name>
<evidence type="ECO:0000313" key="1">
    <source>
        <dbReference type="EMBL" id="CAJ1954895.1"/>
    </source>
</evidence>
<sequence>MSLKSRSTFQSSVYYSPEDSDGRSNSNHEFIMHQSTGRTMTVDGIADGAGRSWKIKGRMDGFGGRAILQENGKVLAVVLSERSGRCFAYKLLYPTPLCPTQKSHRIRIRGQLLYEHMTIRKTSCFSNNFVVINNDLNCGNENNIAYVVRGSSRFGPLRLKVYQKDTKQCCGAVRQSFENGSVSSSSWQIRADKNINPKIMICLTAIASKSLGKLH</sequence>
<comment type="caution">
    <text evidence="1">The sequence shown here is derived from an EMBL/GenBank/DDBJ whole genome shotgun (WGS) entry which is preliminary data.</text>
</comment>
<dbReference type="Proteomes" id="UP001295423">
    <property type="component" value="Unassembled WGS sequence"/>
</dbReference>
<evidence type="ECO:0000313" key="2">
    <source>
        <dbReference type="Proteomes" id="UP001295423"/>
    </source>
</evidence>
<evidence type="ECO:0008006" key="3">
    <source>
        <dbReference type="Google" id="ProtNLM"/>
    </source>
</evidence>
<organism evidence="1 2">
    <name type="scientific">Cylindrotheca closterium</name>
    <dbReference type="NCBI Taxonomy" id="2856"/>
    <lineage>
        <taxon>Eukaryota</taxon>
        <taxon>Sar</taxon>
        <taxon>Stramenopiles</taxon>
        <taxon>Ochrophyta</taxon>
        <taxon>Bacillariophyta</taxon>
        <taxon>Bacillariophyceae</taxon>
        <taxon>Bacillariophycidae</taxon>
        <taxon>Bacillariales</taxon>
        <taxon>Bacillariaceae</taxon>
        <taxon>Cylindrotheca</taxon>
    </lineage>
</organism>
<proteinExistence type="predicted"/>